<dbReference type="RefSeq" id="WP_149810678.1">
    <property type="nucleotide sequence ID" value="NZ_VUKA01000001.1"/>
</dbReference>
<dbReference type="SUPFAM" id="SSF53474">
    <property type="entry name" value="alpha/beta-Hydrolases"/>
    <property type="match status" value="1"/>
</dbReference>
<protein>
    <recommendedName>
        <fullName evidence="3">Alpha/beta hydrolase</fullName>
    </recommendedName>
</protein>
<dbReference type="Gene3D" id="3.40.50.1820">
    <property type="entry name" value="alpha/beta hydrolase"/>
    <property type="match status" value="1"/>
</dbReference>
<proteinExistence type="predicted"/>
<gene>
    <name evidence="1" type="ORF">F0Q34_03235</name>
</gene>
<name>A0A5B2TKM0_9PROT</name>
<sequence length="262" mass="27646">MARTGLRPALTPPGLRGRRILMAYGLLGEALNRLRPFGMDYMGAQLAWLRAEGAAAEVVAVPTSAPVAENARRIAEAILSEPQPCLLVAHSKGGLESLAALLRPEVAGHCRGFVAIQSPFFGSAVADALVGHGGLHDAARWLAHALRIGQGDGLADLTTHARAAWMRENGEAVAELTARLPVLCIASSLDRATARGADRRYLPLVHWVERRGGGPNDGLVSVRSALLPGARHLVLNASHRALVSSGEGRDPIGVLRDALAMF</sequence>
<accession>A0A5B2TKM0</accession>
<organism evidence="1 2">
    <name type="scientific">Teichococcus oryzae</name>
    <dbReference type="NCBI Taxonomy" id="1608942"/>
    <lineage>
        <taxon>Bacteria</taxon>
        <taxon>Pseudomonadati</taxon>
        <taxon>Pseudomonadota</taxon>
        <taxon>Alphaproteobacteria</taxon>
        <taxon>Acetobacterales</taxon>
        <taxon>Roseomonadaceae</taxon>
        <taxon>Roseomonas</taxon>
    </lineage>
</organism>
<reference evidence="1 2" key="1">
    <citation type="journal article" date="2015" name="Int. J. Syst. Evol. Microbiol.">
        <title>Roseomonas oryzae sp. nov., isolated from paddy rhizosphere soil.</title>
        <authorList>
            <person name="Ramaprasad E.V."/>
            <person name="Sasikala Ch."/>
            <person name="Ramana Ch.V."/>
        </authorList>
    </citation>
    <scope>NUCLEOTIDE SEQUENCE [LARGE SCALE GENOMIC DNA]</scope>
    <source>
        <strain evidence="1 2">KCTC 42542</strain>
    </source>
</reference>
<dbReference type="AlphaFoldDB" id="A0A5B2TKM0"/>
<evidence type="ECO:0008006" key="3">
    <source>
        <dbReference type="Google" id="ProtNLM"/>
    </source>
</evidence>
<dbReference type="InterPro" id="IPR029058">
    <property type="entry name" value="AB_hydrolase_fold"/>
</dbReference>
<evidence type="ECO:0000313" key="2">
    <source>
        <dbReference type="Proteomes" id="UP000322110"/>
    </source>
</evidence>
<dbReference type="EMBL" id="VUKA01000001">
    <property type="protein sequence ID" value="KAA2214723.1"/>
    <property type="molecule type" value="Genomic_DNA"/>
</dbReference>
<dbReference type="Proteomes" id="UP000322110">
    <property type="component" value="Unassembled WGS sequence"/>
</dbReference>
<dbReference type="OrthoDB" id="7268032at2"/>
<comment type="caution">
    <text evidence="1">The sequence shown here is derived from an EMBL/GenBank/DDBJ whole genome shotgun (WGS) entry which is preliminary data.</text>
</comment>
<evidence type="ECO:0000313" key="1">
    <source>
        <dbReference type="EMBL" id="KAA2214723.1"/>
    </source>
</evidence>
<keyword evidence="2" id="KW-1185">Reference proteome</keyword>